<feature type="domain" description="PiggyBac transposable element-derived protein" evidence="1">
    <location>
        <begin position="15"/>
        <end position="191"/>
    </location>
</feature>
<dbReference type="Pfam" id="PF13843">
    <property type="entry name" value="DDE_Tnp_1_7"/>
    <property type="match status" value="1"/>
</dbReference>
<name>A0A8R2B8X1_ACYPI</name>
<keyword evidence="3" id="KW-1185">Reference proteome</keyword>
<dbReference type="EnsemblMetazoa" id="XM_008188520.1">
    <property type="protein sequence ID" value="XP_008186742.1"/>
    <property type="gene ID" value="LOC100575832"/>
</dbReference>
<dbReference type="AlphaFoldDB" id="A0A8R2B8X1"/>
<reference evidence="3" key="1">
    <citation type="submission" date="2010-06" db="EMBL/GenBank/DDBJ databases">
        <authorList>
            <person name="Jiang H."/>
            <person name="Abraham K."/>
            <person name="Ali S."/>
            <person name="Alsbrooks S.L."/>
            <person name="Anim B.N."/>
            <person name="Anosike U.S."/>
            <person name="Attaway T."/>
            <person name="Bandaranaike D.P."/>
            <person name="Battles P.K."/>
            <person name="Bell S.N."/>
            <person name="Bell A.V."/>
            <person name="Beltran B."/>
            <person name="Bickham C."/>
            <person name="Bustamante Y."/>
            <person name="Caleb T."/>
            <person name="Canada A."/>
            <person name="Cardenas V."/>
            <person name="Carter K."/>
            <person name="Chacko J."/>
            <person name="Chandrabose M.N."/>
            <person name="Chavez D."/>
            <person name="Chavez A."/>
            <person name="Chen L."/>
            <person name="Chu H.-S."/>
            <person name="Claassen K.J."/>
            <person name="Cockrell R."/>
            <person name="Collins M."/>
            <person name="Cooper J.A."/>
            <person name="Cree A."/>
            <person name="Curry S.M."/>
            <person name="Da Y."/>
            <person name="Dao M.D."/>
            <person name="Das B."/>
            <person name="Davila M.-L."/>
            <person name="Davy-Carroll L."/>
            <person name="Denson S."/>
            <person name="Dinh H."/>
            <person name="Ebong V.E."/>
            <person name="Edwards J.R."/>
            <person name="Egan A."/>
            <person name="El-Daye J."/>
            <person name="Escobedo L."/>
            <person name="Fernandez S."/>
            <person name="Fernando P.R."/>
            <person name="Flagg N."/>
            <person name="Forbes L.D."/>
            <person name="Fowler R.G."/>
            <person name="Fu Q."/>
            <person name="Gabisi R.A."/>
            <person name="Ganer J."/>
            <person name="Garbino Pronczuk A."/>
            <person name="Garcia R.M."/>
            <person name="Garner T."/>
            <person name="Garrett T.E."/>
            <person name="Gonzalez D.A."/>
            <person name="Hamid H."/>
            <person name="Hawkins E.S."/>
            <person name="Hirani K."/>
            <person name="Hogues M.E."/>
            <person name="Hollins B."/>
            <person name="Hsiao C.-H."/>
            <person name="Jabil R."/>
            <person name="James M.L."/>
            <person name="Jhangiani S.N."/>
            <person name="Johnson B."/>
            <person name="Johnson Q."/>
            <person name="Joshi V."/>
            <person name="Kalu J.B."/>
            <person name="Kam C."/>
            <person name="Kashfia A."/>
            <person name="Keebler J."/>
            <person name="Kisamo H."/>
            <person name="Kovar C.L."/>
            <person name="Lago L.A."/>
            <person name="Lai C.-Y."/>
            <person name="Laidlaw J."/>
            <person name="Lara F."/>
            <person name="Le T.-K."/>
            <person name="Lee S.L."/>
            <person name="Legall F.H."/>
            <person name="Lemon S.J."/>
            <person name="Lewis L.R."/>
            <person name="Li B."/>
            <person name="Liu Y."/>
            <person name="Liu Y.-S."/>
            <person name="Lopez J."/>
            <person name="Lozado R.J."/>
            <person name="Lu J."/>
            <person name="Madu R.C."/>
            <person name="Maheshwari M."/>
            <person name="Maheshwari R."/>
            <person name="Malloy K."/>
            <person name="Martinez E."/>
            <person name="Mathew T."/>
            <person name="Mercado I.C."/>
            <person name="Mercado C."/>
            <person name="Meyer B."/>
            <person name="Montgomery K."/>
            <person name="Morgan M.B."/>
            <person name="Munidasa M."/>
            <person name="Nazareth L.V."/>
            <person name="Nelson J."/>
            <person name="Ng B.M."/>
            <person name="Nguyen N.B."/>
            <person name="Nguyen P.Q."/>
            <person name="Nguyen T."/>
            <person name="Obregon M."/>
            <person name="Okwuonu G.O."/>
            <person name="Onwere C.G."/>
            <person name="Orozco G."/>
            <person name="Parra A."/>
            <person name="Patel S."/>
            <person name="Patil S."/>
            <person name="Perez A."/>
            <person name="Perez Y."/>
            <person name="Pham C."/>
            <person name="Primus E.L."/>
            <person name="Pu L.-L."/>
            <person name="Puazo M."/>
            <person name="Qin X."/>
            <person name="Quiroz J.B."/>
            <person name="Reese J."/>
            <person name="Richards S."/>
            <person name="Rives C.M."/>
            <person name="Robberts R."/>
            <person name="Ruiz S.J."/>
            <person name="Ruiz M.J."/>
            <person name="Santibanez J."/>
            <person name="Schneider B.W."/>
            <person name="Sisson I."/>
            <person name="Smith M."/>
            <person name="Sodergren E."/>
            <person name="Song X.-Z."/>
            <person name="Song B.B."/>
            <person name="Summersgill H."/>
            <person name="Thelus R."/>
            <person name="Thornton R.D."/>
            <person name="Trejos Z.Y."/>
            <person name="Usmani K."/>
            <person name="Vattathil S."/>
            <person name="Villasana D."/>
            <person name="Walker D.L."/>
            <person name="Wang S."/>
            <person name="Wang K."/>
            <person name="White C.S."/>
            <person name="Williams A.C."/>
            <person name="Williamson J."/>
            <person name="Wilson K."/>
            <person name="Woghiren I.O."/>
            <person name="Woodworth J.R."/>
            <person name="Worley K.C."/>
            <person name="Wright R.A."/>
            <person name="Wu W."/>
            <person name="Young L."/>
            <person name="Zhang L."/>
            <person name="Zhang J."/>
            <person name="Zhu Y."/>
            <person name="Muzny D.M."/>
            <person name="Weinstock G."/>
            <person name="Gibbs R.A."/>
        </authorList>
    </citation>
    <scope>NUCLEOTIDE SEQUENCE [LARGE SCALE GENOMIC DNA]</scope>
    <source>
        <strain evidence="3">LSR1</strain>
    </source>
</reference>
<accession>A0A8R2B8X1</accession>
<proteinExistence type="predicted"/>
<dbReference type="KEGG" id="api:100575832"/>
<dbReference type="InterPro" id="IPR029526">
    <property type="entry name" value="PGBD"/>
</dbReference>
<dbReference type="GeneID" id="100575832"/>
<reference evidence="2" key="2">
    <citation type="submission" date="2022-06" db="UniProtKB">
        <authorList>
            <consortium name="EnsemblMetazoa"/>
        </authorList>
    </citation>
    <scope>IDENTIFICATION</scope>
</reference>
<protein>
    <recommendedName>
        <fullName evidence="1">PiggyBac transposable element-derived protein domain-containing protein</fullName>
    </recommendedName>
</protein>
<dbReference type="Proteomes" id="UP000007819">
    <property type="component" value="Chromosome A2"/>
</dbReference>
<dbReference type="RefSeq" id="XP_008186742.1">
    <property type="nucleotide sequence ID" value="XM_008188520.1"/>
</dbReference>
<dbReference type="PANTHER" id="PTHR46599:SF3">
    <property type="entry name" value="PIGGYBAC TRANSPOSABLE ELEMENT-DERIVED PROTEIN 4"/>
    <property type="match status" value="1"/>
</dbReference>
<evidence type="ECO:0000259" key="1">
    <source>
        <dbReference type="Pfam" id="PF13843"/>
    </source>
</evidence>
<evidence type="ECO:0000313" key="3">
    <source>
        <dbReference type="Proteomes" id="UP000007819"/>
    </source>
</evidence>
<sequence length="201" mass="23207">MAIVAADIIYNKKKKIPFVGRLSFRQYIKNKHHRYGIKNFKLCIQNAYTIGFRVYTGREAEPGVEVSTKIVMEMSEEYLDFGRTLYTDNWYISINLAHKLLSRSTNLVGTLIANRKHNPQDVVKHKLKKGEIVAQKSNTGIFILKWKDKRELSTKHEDLIRQIQTKIGTEVGKPEVVLDYNQGKGLVDVSDLRSSYHTPLR</sequence>
<dbReference type="OrthoDB" id="5876240at2759"/>
<dbReference type="PANTHER" id="PTHR46599">
    <property type="entry name" value="PIGGYBAC TRANSPOSABLE ELEMENT-DERIVED PROTEIN 4"/>
    <property type="match status" value="1"/>
</dbReference>
<evidence type="ECO:0000313" key="2">
    <source>
        <dbReference type="EnsemblMetazoa" id="XP_008186742.1"/>
    </source>
</evidence>
<organism evidence="2 3">
    <name type="scientific">Acyrthosiphon pisum</name>
    <name type="common">Pea aphid</name>
    <dbReference type="NCBI Taxonomy" id="7029"/>
    <lineage>
        <taxon>Eukaryota</taxon>
        <taxon>Metazoa</taxon>
        <taxon>Ecdysozoa</taxon>
        <taxon>Arthropoda</taxon>
        <taxon>Hexapoda</taxon>
        <taxon>Insecta</taxon>
        <taxon>Pterygota</taxon>
        <taxon>Neoptera</taxon>
        <taxon>Paraneoptera</taxon>
        <taxon>Hemiptera</taxon>
        <taxon>Sternorrhyncha</taxon>
        <taxon>Aphidomorpha</taxon>
        <taxon>Aphidoidea</taxon>
        <taxon>Aphididae</taxon>
        <taxon>Macrosiphini</taxon>
        <taxon>Acyrthosiphon</taxon>
    </lineage>
</organism>